<dbReference type="InterPro" id="IPR024072">
    <property type="entry name" value="DHFR-like_dom_sf"/>
</dbReference>
<organism evidence="2 3">
    <name type="scientific">Enterococcus casseliflavus</name>
    <name type="common">Enterococcus flavescens</name>
    <dbReference type="NCBI Taxonomy" id="37734"/>
    <lineage>
        <taxon>Bacteria</taxon>
        <taxon>Bacillati</taxon>
        <taxon>Bacillota</taxon>
        <taxon>Bacilli</taxon>
        <taxon>Lactobacillales</taxon>
        <taxon>Enterococcaceae</taxon>
        <taxon>Enterococcus</taxon>
    </lineage>
</organism>
<accession>A0ABD6Z240</accession>
<dbReference type="EMBL" id="CP046123">
    <property type="protein sequence ID" value="QGN30384.1"/>
    <property type="molecule type" value="Genomic_DNA"/>
</dbReference>
<evidence type="ECO:0000313" key="2">
    <source>
        <dbReference type="EMBL" id="QGN30384.1"/>
    </source>
</evidence>
<sequence>MGKVIFYGAISLDGYLAGLEDQLDWLFQTDTGVATSYEAFFATIDTTVMGRKTYQEAKKLMDEGPLYPETTNYVFSHTRKEPLPDAILVASDPVAFVSALKQEKNVWVVGGGSLLKPLLEADLIDEWFIQIAPVLLGDGKRLFEAGDYARRLTFVETKQMGELTELHYVRKAEQVSK</sequence>
<dbReference type="PANTHER" id="PTHR38011:SF11">
    <property type="entry name" value="2,5-DIAMINO-6-RIBOSYLAMINO-4(3H)-PYRIMIDINONE 5'-PHOSPHATE REDUCTASE"/>
    <property type="match status" value="1"/>
</dbReference>
<feature type="domain" description="Bacterial bifunctional deaminase-reductase C-terminal" evidence="1">
    <location>
        <begin position="3"/>
        <end position="162"/>
    </location>
</feature>
<name>A0ABD6Z240_ENTCA</name>
<gene>
    <name evidence="2" type="ORF">GFU50_13085</name>
</gene>
<dbReference type="InterPro" id="IPR050765">
    <property type="entry name" value="Riboflavin_Biosynth_HTPR"/>
</dbReference>
<reference evidence="2 3" key="1">
    <citation type="submission" date="2019-11" db="EMBL/GenBank/DDBJ databases">
        <title>Detection and genome characteristic of a blood enterococcus casselifavus isolate from Zhengzhou,china.</title>
        <authorList>
            <person name="Wen P."/>
        </authorList>
    </citation>
    <scope>NUCLEOTIDE SEQUENCE [LARGE SCALE GENOMIC DNA]</scope>
    <source>
        <strain evidence="2 3">EC291</strain>
    </source>
</reference>
<dbReference type="Proteomes" id="UP000422837">
    <property type="component" value="Chromosome"/>
</dbReference>
<protein>
    <submittedName>
        <fullName evidence="2">Dihydrofolate reductase</fullName>
    </submittedName>
</protein>
<dbReference type="SUPFAM" id="SSF53597">
    <property type="entry name" value="Dihydrofolate reductase-like"/>
    <property type="match status" value="1"/>
</dbReference>
<dbReference type="PANTHER" id="PTHR38011">
    <property type="entry name" value="DIHYDROFOLATE REDUCTASE FAMILY PROTEIN (AFU_ORTHOLOGUE AFUA_8G06820)"/>
    <property type="match status" value="1"/>
</dbReference>
<dbReference type="Gene3D" id="3.40.430.10">
    <property type="entry name" value="Dihydrofolate Reductase, subunit A"/>
    <property type="match status" value="1"/>
</dbReference>
<proteinExistence type="predicted"/>
<dbReference type="Pfam" id="PF01872">
    <property type="entry name" value="RibD_C"/>
    <property type="match status" value="1"/>
</dbReference>
<evidence type="ECO:0000259" key="1">
    <source>
        <dbReference type="Pfam" id="PF01872"/>
    </source>
</evidence>
<dbReference type="InterPro" id="IPR002734">
    <property type="entry name" value="RibDG_C"/>
</dbReference>
<evidence type="ECO:0000313" key="3">
    <source>
        <dbReference type="Proteomes" id="UP000422837"/>
    </source>
</evidence>
<dbReference type="RefSeq" id="WP_010749731.1">
    <property type="nucleotide sequence ID" value="NZ_CP046123.1"/>
</dbReference>
<dbReference type="AlphaFoldDB" id="A0ABD6Z240"/>